<dbReference type="Proteomes" id="UP000000268">
    <property type="component" value="Chromosome"/>
</dbReference>
<evidence type="ECO:0000256" key="1">
    <source>
        <dbReference type="SAM" id="SignalP"/>
    </source>
</evidence>
<evidence type="ECO:0008006" key="4">
    <source>
        <dbReference type="Google" id="ProtNLM"/>
    </source>
</evidence>
<accession>B0C6V1</accession>
<proteinExistence type="predicted"/>
<dbReference type="HOGENOM" id="CLU_029327_0_0_3"/>
<dbReference type="KEGG" id="amr:AM1_2648"/>
<feature type="chain" id="PRO_5002748487" description="DUF3370 domain-containing protein" evidence="1">
    <location>
        <begin position="20"/>
        <end position="447"/>
    </location>
</feature>
<dbReference type="OrthoDB" id="502907at2"/>
<feature type="signal peptide" evidence="1">
    <location>
        <begin position="1"/>
        <end position="19"/>
    </location>
</feature>
<reference evidence="2 3" key="1">
    <citation type="journal article" date="2008" name="Proc. Natl. Acad. Sci. U.S.A.">
        <title>Niche adaptation and genome expansion in the chlorophyll d-producing cyanobacterium Acaryochloris marina.</title>
        <authorList>
            <person name="Swingley W.D."/>
            <person name="Chen M."/>
            <person name="Cheung P.C."/>
            <person name="Conrad A.L."/>
            <person name="Dejesa L.C."/>
            <person name="Hao J."/>
            <person name="Honchak B.M."/>
            <person name="Karbach L.E."/>
            <person name="Kurdoglu A."/>
            <person name="Lahiri S."/>
            <person name="Mastrian S.D."/>
            <person name="Miyashita H."/>
            <person name="Page L."/>
            <person name="Ramakrishna P."/>
            <person name="Satoh S."/>
            <person name="Sattley W.M."/>
            <person name="Shimada Y."/>
            <person name="Taylor H.L."/>
            <person name="Tomo T."/>
            <person name="Tsuchiya T."/>
            <person name="Wang Z.T."/>
            <person name="Raymond J."/>
            <person name="Mimuro M."/>
            <person name="Blankenship R.E."/>
            <person name="Touchman J.W."/>
        </authorList>
    </citation>
    <scope>NUCLEOTIDE SEQUENCE [LARGE SCALE GENOMIC DNA]</scope>
    <source>
        <strain evidence="3">MBIC 11017</strain>
    </source>
</reference>
<protein>
    <recommendedName>
        <fullName evidence="4">DUF3370 domain-containing protein</fullName>
    </recommendedName>
</protein>
<dbReference type="InterPro" id="IPR021801">
    <property type="entry name" value="DUF3370"/>
</dbReference>
<dbReference type="STRING" id="329726.AM1_2648"/>
<evidence type="ECO:0000313" key="3">
    <source>
        <dbReference type="Proteomes" id="UP000000268"/>
    </source>
</evidence>
<organism evidence="2 3">
    <name type="scientific">Acaryochloris marina (strain MBIC 11017)</name>
    <dbReference type="NCBI Taxonomy" id="329726"/>
    <lineage>
        <taxon>Bacteria</taxon>
        <taxon>Bacillati</taxon>
        <taxon>Cyanobacteriota</taxon>
        <taxon>Cyanophyceae</taxon>
        <taxon>Acaryochloridales</taxon>
        <taxon>Acaryochloridaceae</taxon>
        <taxon>Acaryochloris</taxon>
    </lineage>
</organism>
<dbReference type="Pfam" id="PF11850">
    <property type="entry name" value="DUF3370"/>
    <property type="match status" value="1"/>
</dbReference>
<dbReference type="eggNOG" id="COG1749">
    <property type="taxonomic scope" value="Bacteria"/>
</dbReference>
<gene>
    <name evidence="2" type="ordered locus">AM1_2648</name>
</gene>
<dbReference type="RefSeq" id="WP_012163106.1">
    <property type="nucleotide sequence ID" value="NC_009925.1"/>
</dbReference>
<dbReference type="AlphaFoldDB" id="B0C6V1"/>
<keyword evidence="3" id="KW-1185">Reference proteome</keyword>
<keyword evidence="1" id="KW-0732">Signal</keyword>
<dbReference type="EMBL" id="CP000828">
    <property type="protein sequence ID" value="ABW27655.1"/>
    <property type="molecule type" value="Genomic_DNA"/>
</dbReference>
<name>B0C6V1_ACAM1</name>
<evidence type="ECO:0000313" key="2">
    <source>
        <dbReference type="EMBL" id="ABW27655.1"/>
    </source>
</evidence>
<sequence>MSFFLPALLLAQASTIAAASEVVIPQEVRALPGELDKFPVFNSNSPEIVKSEGILVSTFPETGKQSPDAHLNYALSGRFDVFAHHVTRIDSKKGKRPLYLGVLLHNPTSKPVKVLVLQANSYLSQSQAPFVDLPSQTADPGGNVYSGPGSRTAGDVLRRQRQAGWDTNLVIPPGESKMLVNLQLPPSNSRTTWLRLWTNGKLYAASMTRYARSPSKWKFQAPLLDDWKQTLTKGSLVSPRDQPPTPPDSKAEKFFYGRVAGVSQGSEWKAKVTNKPGDDKLDIPKPGKAFSYVINSLDRGTLGTGQIQSAPMLVRYGDTAYKSHGNYGLRYSLDLPLKNTTKDPQKISLSLQTPIKEDELTQKGLRFFKRPTGSAFFRGTVKLSYTDTFGKAQRRFFHLVQRRGQRGKALLTFPIDPKQQKLVNVEFLYPPDSTPPQVLTIRTLTKD</sequence>